<dbReference type="Gene3D" id="3.60.10.10">
    <property type="entry name" value="Endonuclease/exonuclease/phosphatase"/>
    <property type="match status" value="1"/>
</dbReference>
<organism evidence="1 2">
    <name type="scientific">Asprobacillus argus</name>
    <dbReference type="NCBI Taxonomy" id="3076534"/>
    <lineage>
        <taxon>Bacteria</taxon>
        <taxon>Pseudomonadati</taxon>
        <taxon>Bacteroidota</taxon>
        <taxon>Flavobacteriia</taxon>
        <taxon>Flavobacteriales</taxon>
        <taxon>Flavobacteriaceae</taxon>
        <taxon>Asprobacillus</taxon>
    </lineage>
</organism>
<keyword evidence="2" id="KW-1185">Reference proteome</keyword>
<accession>A0ABU3LHX9</accession>
<dbReference type="InterPro" id="IPR036691">
    <property type="entry name" value="Endo/exonu/phosph_ase_sf"/>
</dbReference>
<proteinExistence type="predicted"/>
<dbReference type="RefSeq" id="WP_349242581.1">
    <property type="nucleotide sequence ID" value="NZ_JAVTTO010000005.1"/>
</dbReference>
<reference evidence="1 2" key="1">
    <citation type="submission" date="2023-09" db="EMBL/GenBank/DDBJ databases">
        <title>Novel taxa isolated from Blanes Bay.</title>
        <authorList>
            <person name="Rey-Velasco X."/>
            <person name="Lucena T."/>
        </authorList>
    </citation>
    <scope>NUCLEOTIDE SEQUENCE [LARGE SCALE GENOMIC DNA]</scope>
    <source>
        <strain evidence="1 2">S356</strain>
    </source>
</reference>
<dbReference type="SUPFAM" id="SSF56219">
    <property type="entry name" value="DNase I-like"/>
    <property type="match status" value="1"/>
</dbReference>
<evidence type="ECO:0000313" key="2">
    <source>
        <dbReference type="Proteomes" id="UP001257277"/>
    </source>
</evidence>
<gene>
    <name evidence="1" type="ORF">RQM59_13145</name>
</gene>
<comment type="caution">
    <text evidence="1">The sequence shown here is derived from an EMBL/GenBank/DDBJ whole genome shotgun (WGS) entry which is preliminary data.</text>
</comment>
<evidence type="ECO:0000313" key="1">
    <source>
        <dbReference type="EMBL" id="MDT7833329.1"/>
    </source>
</evidence>
<protein>
    <submittedName>
        <fullName evidence="1">T9SS type A sorting domain-containing protein</fullName>
    </submittedName>
</protein>
<name>A0ABU3LHX9_9FLAO</name>
<sequence>MRRLHKIGAVAFLFIFVLHTHGQTRIKTMFYNLLNYSNSVVSQNKTVHLKTVLDDIQPDLFMVCELINVQGSDYLYNNAVLASNPDFAKATFEISQSAASGLQQMVYYNSKKLILESSNIITTNVRDINQYTFKINTVDADTNPIKIEVFVTHLKASTGNTNRQLRLSSVDEFVGELFSMPTDSYVLFAGDFNLYTSNEEAYVRLTDNSNPIVMIDPIDRPAQPFPNDGTDYFDPDHYNINYFWRSNAFADIHTQSTRTSNTGLIDDSGATGGLDDRFDFIMMSENFNTSSNLFYVNNSYKAYGNNGNCYNSYISNTNCNGTYSQAIRNALIEFSDHLPVIMEIETPSNTLSLASVENPISFIGSNVVDDFLEINVEPSFSVHRVSIYNQMGQLLQRESLQDLSIIRLDVSHLSKGVYYIRAGNQLKPIKFLKI</sequence>
<dbReference type="Proteomes" id="UP001257277">
    <property type="component" value="Unassembled WGS sequence"/>
</dbReference>
<dbReference type="EMBL" id="JAVTTO010000005">
    <property type="protein sequence ID" value="MDT7833329.1"/>
    <property type="molecule type" value="Genomic_DNA"/>
</dbReference>